<sequence>MAGWRMDSRNAFVSLGQRVFVTDGQSRWYAASEDDDLLPTLGVTVATGFSRGPWMPASCSGDLRTSGGAKVQTFADLSREMPQKGGFRLTTMPQVQRCRGRFAARQVQVEGPRCPPVAVACPSGCLSPPRGRACRGGRAPAAAPGRCRAAPCRDAAAPARAAAPPARERAAHAAAPGGAVRGQSRFGCAGEVRAVALGGRGPRVGLLSSLRREGQDELLGRAVAGRFRLCRRIGSGSFGSVYSARHDRSGLEVAVKLERASAPYPQLWHEARVYEVLGEHPAVVPRVHWYGRDGDHQVLVMDLLGPSLADLHKQCGGAFSLRTSIALAEQIVSRLEELHSAGLLHRDVKPDNFCIGHGAIAGASEVYALDFGCAKSFRDPQTMRHIPEESGKCMVGTARYASLRAHMGQQLSRRDDLECVGYLLVWFLKGRLPWQGLDAISSEERMTKIAAAKAGIAAATLCGGLPREIEAYVTYCRGLGFEERPDYRRLRSLLRAAVGHEGVPRTLRLDWQPPPTDAEPRPAEAPPASPAALRRDSLARPTPEAGLAEPDPRGEAGRLPDRRAAHQVVGARAPRLGPHGVHAELLR</sequence>
<dbReference type="Gene3D" id="1.10.510.10">
    <property type="entry name" value="Transferase(Phosphotransferase) domain 1"/>
    <property type="match status" value="1"/>
</dbReference>
<feature type="region of interest" description="Disordered" evidence="6">
    <location>
        <begin position="506"/>
        <end position="587"/>
    </location>
</feature>
<feature type="compositionally biased region" description="Pro residues" evidence="6">
    <location>
        <begin position="512"/>
        <end position="529"/>
    </location>
</feature>
<comment type="caution">
    <text evidence="8">The sequence shown here is derived from an EMBL/GenBank/DDBJ whole genome shotgun (WGS) entry which is preliminary data.</text>
</comment>
<dbReference type="PROSITE" id="PS00107">
    <property type="entry name" value="PROTEIN_KINASE_ATP"/>
    <property type="match status" value="1"/>
</dbReference>
<reference evidence="8" key="1">
    <citation type="submission" date="2023-10" db="EMBL/GenBank/DDBJ databases">
        <authorList>
            <person name="Chen Y."/>
            <person name="Shah S."/>
            <person name="Dougan E. K."/>
            <person name="Thang M."/>
            <person name="Chan C."/>
        </authorList>
    </citation>
    <scope>NUCLEOTIDE SEQUENCE [LARGE SCALE GENOMIC DNA]</scope>
</reference>
<accession>A0ABN9W7P7</accession>
<dbReference type="EC" id="2.7.11.1" evidence="1"/>
<dbReference type="InterPro" id="IPR050235">
    <property type="entry name" value="CK1_Ser-Thr_kinase"/>
</dbReference>
<evidence type="ECO:0000256" key="4">
    <source>
        <dbReference type="ARBA" id="ARBA00023860"/>
    </source>
</evidence>
<protein>
    <recommendedName>
        <fullName evidence="4">Casein kinase I</fullName>
        <ecNumber evidence="1">2.7.11.1</ecNumber>
    </recommendedName>
</protein>
<name>A0ABN9W7P7_9DINO</name>
<proteinExistence type="predicted"/>
<dbReference type="EMBL" id="CAUYUJ010018281">
    <property type="protein sequence ID" value="CAK0882208.1"/>
    <property type="molecule type" value="Genomic_DNA"/>
</dbReference>
<dbReference type="SMART" id="SM00220">
    <property type="entry name" value="S_TKc"/>
    <property type="match status" value="1"/>
</dbReference>
<evidence type="ECO:0000313" key="9">
    <source>
        <dbReference type="Proteomes" id="UP001189429"/>
    </source>
</evidence>
<evidence type="ECO:0000259" key="7">
    <source>
        <dbReference type="PROSITE" id="PS50011"/>
    </source>
</evidence>
<feature type="domain" description="Protein kinase" evidence="7">
    <location>
        <begin position="227"/>
        <end position="503"/>
    </location>
</feature>
<gene>
    <name evidence="8" type="ORF">PCOR1329_LOCUS64795</name>
</gene>
<organism evidence="8 9">
    <name type="scientific">Prorocentrum cordatum</name>
    <dbReference type="NCBI Taxonomy" id="2364126"/>
    <lineage>
        <taxon>Eukaryota</taxon>
        <taxon>Sar</taxon>
        <taxon>Alveolata</taxon>
        <taxon>Dinophyceae</taxon>
        <taxon>Prorocentrales</taxon>
        <taxon>Prorocentraceae</taxon>
        <taxon>Prorocentrum</taxon>
    </lineage>
</organism>
<keyword evidence="9" id="KW-1185">Reference proteome</keyword>
<dbReference type="InterPro" id="IPR011009">
    <property type="entry name" value="Kinase-like_dom_sf"/>
</dbReference>
<evidence type="ECO:0000256" key="5">
    <source>
        <dbReference type="PROSITE-ProRule" id="PRU10141"/>
    </source>
</evidence>
<keyword evidence="2 5" id="KW-0547">Nucleotide-binding</keyword>
<keyword evidence="3 5" id="KW-0067">ATP-binding</keyword>
<dbReference type="InterPro" id="IPR017441">
    <property type="entry name" value="Protein_kinase_ATP_BS"/>
</dbReference>
<evidence type="ECO:0000313" key="8">
    <source>
        <dbReference type="EMBL" id="CAK0882208.1"/>
    </source>
</evidence>
<evidence type="ECO:0000256" key="6">
    <source>
        <dbReference type="SAM" id="MobiDB-lite"/>
    </source>
</evidence>
<dbReference type="Proteomes" id="UP001189429">
    <property type="component" value="Unassembled WGS sequence"/>
</dbReference>
<dbReference type="InterPro" id="IPR000719">
    <property type="entry name" value="Prot_kinase_dom"/>
</dbReference>
<feature type="compositionally biased region" description="Basic and acidic residues" evidence="6">
    <location>
        <begin position="550"/>
        <end position="564"/>
    </location>
</feature>
<evidence type="ECO:0000256" key="2">
    <source>
        <dbReference type="ARBA" id="ARBA00022741"/>
    </source>
</evidence>
<feature type="binding site" evidence="5">
    <location>
        <position position="256"/>
    </location>
    <ligand>
        <name>ATP</name>
        <dbReference type="ChEBI" id="CHEBI:30616"/>
    </ligand>
</feature>
<evidence type="ECO:0000256" key="1">
    <source>
        <dbReference type="ARBA" id="ARBA00012513"/>
    </source>
</evidence>
<dbReference type="PROSITE" id="PS00108">
    <property type="entry name" value="PROTEIN_KINASE_ST"/>
    <property type="match status" value="1"/>
</dbReference>
<dbReference type="SUPFAM" id="SSF56112">
    <property type="entry name" value="Protein kinase-like (PK-like)"/>
    <property type="match status" value="1"/>
</dbReference>
<dbReference type="Pfam" id="PF00069">
    <property type="entry name" value="Pkinase"/>
    <property type="match status" value="1"/>
</dbReference>
<dbReference type="PANTHER" id="PTHR11909">
    <property type="entry name" value="CASEIN KINASE-RELATED"/>
    <property type="match status" value="1"/>
</dbReference>
<evidence type="ECO:0000256" key="3">
    <source>
        <dbReference type="ARBA" id="ARBA00022840"/>
    </source>
</evidence>
<dbReference type="CDD" id="cd14016">
    <property type="entry name" value="STKc_CK1"/>
    <property type="match status" value="1"/>
</dbReference>
<dbReference type="InterPro" id="IPR008271">
    <property type="entry name" value="Ser/Thr_kinase_AS"/>
</dbReference>
<dbReference type="PROSITE" id="PS50011">
    <property type="entry name" value="PROTEIN_KINASE_DOM"/>
    <property type="match status" value="1"/>
</dbReference>